<sequence length="64" mass="7084">MSQTPGEIALEHNRCPRCGAWPGQKCRTRTGGIATSIHQPRVRPVIQAWAAGHEEGQKDPRRTP</sequence>
<protein>
    <recommendedName>
        <fullName evidence="1">DNA-binding phage zinc finger domain-containing protein</fullName>
    </recommendedName>
</protein>
<organism evidence="2 3">
    <name type="scientific">Nesterenkonia rhizosphaerae</name>
    <dbReference type="NCBI Taxonomy" id="1348272"/>
    <lineage>
        <taxon>Bacteria</taxon>
        <taxon>Bacillati</taxon>
        <taxon>Actinomycetota</taxon>
        <taxon>Actinomycetes</taxon>
        <taxon>Micrococcales</taxon>
        <taxon>Micrococcaceae</taxon>
        <taxon>Nesterenkonia</taxon>
    </lineage>
</organism>
<dbReference type="Pfam" id="PF24623">
    <property type="entry name" value="Phage_zn_bind_8"/>
    <property type="match status" value="1"/>
</dbReference>
<name>A0ABP9FTE0_9MICC</name>
<accession>A0ABP9FTE0</accession>
<dbReference type="RefSeq" id="WP_425577113.1">
    <property type="nucleotide sequence ID" value="NZ_BAABLW010000005.1"/>
</dbReference>
<proteinExistence type="predicted"/>
<keyword evidence="3" id="KW-1185">Reference proteome</keyword>
<dbReference type="EMBL" id="BAABLW010000005">
    <property type="protein sequence ID" value="GAA4915646.1"/>
    <property type="molecule type" value="Genomic_DNA"/>
</dbReference>
<evidence type="ECO:0000259" key="1">
    <source>
        <dbReference type="Pfam" id="PF24623"/>
    </source>
</evidence>
<reference evidence="3" key="1">
    <citation type="journal article" date="2019" name="Int. J. Syst. Evol. Microbiol.">
        <title>The Global Catalogue of Microorganisms (GCM) 10K type strain sequencing project: providing services to taxonomists for standard genome sequencing and annotation.</title>
        <authorList>
            <consortium name="The Broad Institute Genomics Platform"/>
            <consortium name="The Broad Institute Genome Sequencing Center for Infectious Disease"/>
            <person name="Wu L."/>
            <person name="Ma J."/>
        </authorList>
    </citation>
    <scope>NUCLEOTIDE SEQUENCE [LARGE SCALE GENOMIC DNA]</scope>
    <source>
        <strain evidence="3">JCM 19129</strain>
    </source>
</reference>
<dbReference type="Proteomes" id="UP001500368">
    <property type="component" value="Unassembled WGS sequence"/>
</dbReference>
<dbReference type="InterPro" id="IPR056911">
    <property type="entry name" value="Phage_Znf_bind_put"/>
</dbReference>
<evidence type="ECO:0000313" key="3">
    <source>
        <dbReference type="Proteomes" id="UP001500368"/>
    </source>
</evidence>
<comment type="caution">
    <text evidence="2">The sequence shown here is derived from an EMBL/GenBank/DDBJ whole genome shotgun (WGS) entry which is preliminary data.</text>
</comment>
<feature type="domain" description="DNA-binding phage zinc finger" evidence="1">
    <location>
        <begin position="14"/>
        <end position="51"/>
    </location>
</feature>
<evidence type="ECO:0000313" key="2">
    <source>
        <dbReference type="EMBL" id="GAA4915646.1"/>
    </source>
</evidence>
<gene>
    <name evidence="2" type="ORF">GCM10025790_08310</name>
</gene>